<dbReference type="GO" id="GO:0008270">
    <property type="term" value="F:zinc ion binding"/>
    <property type="evidence" value="ECO:0007669"/>
    <property type="project" value="InterPro"/>
</dbReference>
<sequence length="970" mass="111829">MNKLLLSILALCILLTAHSQTSAYWQQRVDYSIDVSLNDKEHTLDGFEKITYTNNSPDTLLYIWFHLWPNAYKNDKTAFTDQELKNGETSFYFSSNKDRGYINRLDFKVNGMAAQTVDHPQHIDIIKLVLPAPLLPQQTINITTPFHVKLPFNFSRSGHEKQSYQATQWYPKPAVYDTKGWHPMAYLDQGEFYSEFGKYDVRVTIPKNYVVAATGVLQNAEEKEWIKNRKLTGKNNESLEQNTKKKVPVTNVESQASKNKKQSPNTSHPSKHKKPNPHQNITGSQLPPETKTLHYVQDSIHDFAWFADKDFIVNNDTCKLSSGKVIEVYTYYIPGSEKLWKNSVQYCKDAVRFYSEEVGEYPYDVVSAVQGPPSSFAGGMEYPTITLISPMPSEKLLDNVLAHEIGHNWFYGMLASNERKSPWMDEGTNSFYEYKYMERKYGPQLHVEEFLLRTKAAQKTDQPIATPSEEFSHLNYALSAYHKTAVWFELIEEKLDKDKFKELMQQYFQQWRFRHPQEDDFKQHFSKALGNDTDSIFGLLHKTGILHPPLKGWRIATPFVPGTYKKYIKSPSQQLLTIAPAFGFNSYDKAMVGGIITNYKLPPSPFQFVAVPLYATGSKQFAGIGRMSYSIYSRKAIRHTEFFVSGSTFAMDKDENSEGKAFYEHFRKLAPGVQLTFKEKDPLSTVRKTIQWKTFFIGEDKFNYSTDTVINNSDTSLLKNISVSKESRYLNQLQLRYENMRELYPFDISLRIEQAKDFVRPTVTANYFFNYPKEGGMQLRFFAGKLFFTGSKTNSKTFANQRYHLQMTGPDGYEDYTYSNYFIGRNEFEGLASQQIAMRDGGFKVRTNLLANEVGVSDNWLMAVNLSSTVPSKFNPLSILKIPINLFADIGTYSEAWESDSEADRFLFDAGIHLPLLNGNVNVFIPLLYSDVYSDYIKTYLTEDRFLKKISFTIELNKLLINKLKREIDF</sequence>
<dbReference type="AlphaFoldDB" id="A0A9X2XW06"/>
<dbReference type="InterPro" id="IPR027268">
    <property type="entry name" value="Peptidase_M4/M1_CTD_sf"/>
</dbReference>
<keyword evidence="4" id="KW-0732">Signal</keyword>
<feature type="signal peptide" evidence="4">
    <location>
        <begin position="1"/>
        <end position="23"/>
    </location>
</feature>
<feature type="chain" id="PRO_5040923304" evidence="4">
    <location>
        <begin position="24"/>
        <end position="970"/>
    </location>
</feature>
<evidence type="ECO:0000256" key="2">
    <source>
        <dbReference type="PIRSR" id="PIRSR634015-3"/>
    </source>
</evidence>
<evidence type="ECO:0000256" key="4">
    <source>
        <dbReference type="SAM" id="SignalP"/>
    </source>
</evidence>
<name>A0A9X2XW06_9BACT</name>
<evidence type="ECO:0000313" key="6">
    <source>
        <dbReference type="EMBL" id="MCU7549657.1"/>
    </source>
</evidence>
<dbReference type="RefSeq" id="WP_279297098.1">
    <property type="nucleotide sequence ID" value="NZ_JAOTIF010000006.1"/>
</dbReference>
<comment type="cofactor">
    <cofactor evidence="2">
        <name>Zn(2+)</name>
        <dbReference type="ChEBI" id="CHEBI:29105"/>
    </cofactor>
    <text evidence="2">Binds 1 zinc ion per subunit.</text>
</comment>
<dbReference type="PANTHER" id="PTHR45726:SF3">
    <property type="entry name" value="LEUKOTRIENE A-4 HYDROLASE"/>
    <property type="match status" value="1"/>
</dbReference>
<dbReference type="InterPro" id="IPR034015">
    <property type="entry name" value="M1_LTA4H"/>
</dbReference>
<reference evidence="6" key="2">
    <citation type="submission" date="2023-04" db="EMBL/GenBank/DDBJ databases">
        <title>Paracnuella aquatica gen. nov., sp. nov., a member of the family Chitinophagaceae isolated from a hot spring.</title>
        <authorList>
            <person name="Wang C."/>
        </authorList>
    </citation>
    <scope>NUCLEOTIDE SEQUENCE</scope>
    <source>
        <strain evidence="6">LB-8</strain>
    </source>
</reference>
<reference evidence="6" key="1">
    <citation type="submission" date="2022-09" db="EMBL/GenBank/DDBJ databases">
        <authorList>
            <person name="Yuan C."/>
            <person name="Ke Z."/>
        </authorList>
    </citation>
    <scope>NUCLEOTIDE SEQUENCE</scope>
    <source>
        <strain evidence="6">LB-8</strain>
    </source>
</reference>
<dbReference type="PANTHER" id="PTHR45726">
    <property type="entry name" value="LEUKOTRIENE A-4 HYDROLASE"/>
    <property type="match status" value="1"/>
</dbReference>
<feature type="region of interest" description="Disordered" evidence="3">
    <location>
        <begin position="236"/>
        <end position="287"/>
    </location>
</feature>
<feature type="binding site" evidence="2">
    <location>
        <position position="407"/>
    </location>
    <ligand>
        <name>Zn(2+)</name>
        <dbReference type="ChEBI" id="CHEBI:29105"/>
        <note>catalytic</note>
    </ligand>
</feature>
<keyword evidence="2" id="KW-0862">Zinc</keyword>
<feature type="active site" description="Proton acceptor" evidence="1">
    <location>
        <position position="404"/>
    </location>
</feature>
<dbReference type="Pfam" id="PF01433">
    <property type="entry name" value="Peptidase_M1"/>
    <property type="match status" value="1"/>
</dbReference>
<feature type="binding site" evidence="2">
    <location>
        <position position="426"/>
    </location>
    <ligand>
        <name>Zn(2+)</name>
        <dbReference type="ChEBI" id="CHEBI:29105"/>
        <note>catalytic</note>
    </ligand>
</feature>
<dbReference type="Gene3D" id="1.10.390.10">
    <property type="entry name" value="Neutral Protease Domain 2"/>
    <property type="match status" value="1"/>
</dbReference>
<keyword evidence="2" id="KW-0479">Metal-binding</keyword>
<proteinExistence type="predicted"/>
<feature type="compositionally biased region" description="Polar residues" evidence="3">
    <location>
        <begin position="277"/>
        <end position="287"/>
    </location>
</feature>
<feature type="active site" description="Proton donor" evidence="1">
    <location>
        <position position="481"/>
    </location>
</feature>
<dbReference type="Proteomes" id="UP001155483">
    <property type="component" value="Unassembled WGS sequence"/>
</dbReference>
<protein>
    <submittedName>
        <fullName evidence="6">M1 family metallopeptidase</fullName>
    </submittedName>
</protein>
<accession>A0A9X2XW06</accession>
<feature type="binding site" evidence="2">
    <location>
        <position position="403"/>
    </location>
    <ligand>
        <name>Zn(2+)</name>
        <dbReference type="ChEBI" id="CHEBI:29105"/>
        <note>catalytic</note>
    </ligand>
</feature>
<feature type="domain" description="Peptidase M1 membrane alanine aminopeptidase" evidence="5">
    <location>
        <begin position="360"/>
        <end position="537"/>
    </location>
</feature>
<dbReference type="GO" id="GO:0008237">
    <property type="term" value="F:metallopeptidase activity"/>
    <property type="evidence" value="ECO:0007669"/>
    <property type="project" value="InterPro"/>
</dbReference>
<dbReference type="EMBL" id="JAOTIF010000006">
    <property type="protein sequence ID" value="MCU7549657.1"/>
    <property type="molecule type" value="Genomic_DNA"/>
</dbReference>
<organism evidence="6 7">
    <name type="scientific">Paraflavisolibacter caeni</name>
    <dbReference type="NCBI Taxonomy" id="2982496"/>
    <lineage>
        <taxon>Bacteria</taxon>
        <taxon>Pseudomonadati</taxon>
        <taxon>Bacteroidota</taxon>
        <taxon>Chitinophagia</taxon>
        <taxon>Chitinophagales</taxon>
        <taxon>Chitinophagaceae</taxon>
        <taxon>Paraflavisolibacter</taxon>
    </lineage>
</organism>
<evidence type="ECO:0000259" key="5">
    <source>
        <dbReference type="Pfam" id="PF01433"/>
    </source>
</evidence>
<comment type="caution">
    <text evidence="6">The sequence shown here is derived from an EMBL/GenBank/DDBJ whole genome shotgun (WGS) entry which is preliminary data.</text>
</comment>
<gene>
    <name evidence="6" type="ORF">OCK74_11060</name>
</gene>
<dbReference type="InterPro" id="IPR014782">
    <property type="entry name" value="Peptidase_M1_dom"/>
</dbReference>
<feature type="compositionally biased region" description="Polar residues" evidence="3">
    <location>
        <begin position="251"/>
        <end position="268"/>
    </location>
</feature>
<dbReference type="SUPFAM" id="SSF55486">
    <property type="entry name" value="Metalloproteases ('zincins'), catalytic domain"/>
    <property type="match status" value="1"/>
</dbReference>
<evidence type="ECO:0000256" key="1">
    <source>
        <dbReference type="PIRSR" id="PIRSR634015-1"/>
    </source>
</evidence>
<keyword evidence="7" id="KW-1185">Reference proteome</keyword>
<dbReference type="CDD" id="cd09604">
    <property type="entry name" value="M1_APN_like"/>
    <property type="match status" value="1"/>
</dbReference>
<evidence type="ECO:0000256" key="3">
    <source>
        <dbReference type="SAM" id="MobiDB-lite"/>
    </source>
</evidence>
<evidence type="ECO:0000313" key="7">
    <source>
        <dbReference type="Proteomes" id="UP001155483"/>
    </source>
</evidence>